<protein>
    <recommendedName>
        <fullName evidence="5">Transporter (Transmembrane protein)</fullName>
    </recommendedName>
</protein>
<accession>A0ABW7ZDG8</accession>
<keyword evidence="2" id="KW-0812">Transmembrane</keyword>
<dbReference type="InterPro" id="IPR008910">
    <property type="entry name" value="MSC_TM_helix"/>
</dbReference>
<evidence type="ECO:0000313" key="3">
    <source>
        <dbReference type="EMBL" id="MFI6505880.1"/>
    </source>
</evidence>
<dbReference type="Pfam" id="PF05552">
    <property type="entry name" value="MS_channel_1st_1"/>
    <property type="match status" value="2"/>
</dbReference>
<feature type="transmembrane region" description="Helical" evidence="2">
    <location>
        <begin position="20"/>
        <end position="41"/>
    </location>
</feature>
<keyword evidence="4" id="KW-1185">Reference proteome</keyword>
<proteinExistence type="predicted"/>
<feature type="transmembrane region" description="Helical" evidence="2">
    <location>
        <begin position="180"/>
        <end position="202"/>
    </location>
</feature>
<gene>
    <name evidence="3" type="ORF">ACIBG2_51495</name>
</gene>
<organism evidence="3 4">
    <name type="scientific">Nonomuraea typhae</name>
    <dbReference type="NCBI Taxonomy" id="2603600"/>
    <lineage>
        <taxon>Bacteria</taxon>
        <taxon>Bacillati</taxon>
        <taxon>Actinomycetota</taxon>
        <taxon>Actinomycetes</taxon>
        <taxon>Streptosporangiales</taxon>
        <taxon>Streptosporangiaceae</taxon>
        <taxon>Nonomuraea</taxon>
    </lineage>
</organism>
<keyword evidence="2" id="KW-1133">Transmembrane helix</keyword>
<name>A0ABW7ZDG8_9ACTN</name>
<dbReference type="Proteomes" id="UP001612741">
    <property type="component" value="Unassembled WGS sequence"/>
</dbReference>
<evidence type="ECO:0000313" key="4">
    <source>
        <dbReference type="Proteomes" id="UP001612741"/>
    </source>
</evidence>
<evidence type="ECO:0000256" key="2">
    <source>
        <dbReference type="SAM" id="Phobius"/>
    </source>
</evidence>
<comment type="caution">
    <text evidence="3">The sequence shown here is derived from an EMBL/GenBank/DDBJ whole genome shotgun (WGS) entry which is preliminary data.</text>
</comment>
<feature type="region of interest" description="Disordered" evidence="1">
    <location>
        <begin position="233"/>
        <end position="266"/>
    </location>
</feature>
<evidence type="ECO:0008006" key="5">
    <source>
        <dbReference type="Google" id="ProtNLM"/>
    </source>
</evidence>
<dbReference type="EMBL" id="JBITGY010000026">
    <property type="protein sequence ID" value="MFI6505880.1"/>
    <property type="molecule type" value="Genomic_DNA"/>
</dbReference>
<feature type="transmembrane region" description="Helical" evidence="2">
    <location>
        <begin position="74"/>
        <end position="98"/>
    </location>
</feature>
<reference evidence="3 4" key="1">
    <citation type="submission" date="2024-10" db="EMBL/GenBank/DDBJ databases">
        <title>The Natural Products Discovery Center: Release of the First 8490 Sequenced Strains for Exploring Actinobacteria Biosynthetic Diversity.</title>
        <authorList>
            <person name="Kalkreuter E."/>
            <person name="Kautsar S.A."/>
            <person name="Yang D."/>
            <person name="Bader C.D."/>
            <person name="Teijaro C.N."/>
            <person name="Fluegel L."/>
            <person name="Davis C.M."/>
            <person name="Simpson J.R."/>
            <person name="Lauterbach L."/>
            <person name="Steele A.D."/>
            <person name="Gui C."/>
            <person name="Meng S."/>
            <person name="Li G."/>
            <person name="Viehrig K."/>
            <person name="Ye F."/>
            <person name="Su P."/>
            <person name="Kiefer A.F."/>
            <person name="Nichols A."/>
            <person name="Cepeda A.J."/>
            <person name="Yan W."/>
            <person name="Fan B."/>
            <person name="Jiang Y."/>
            <person name="Adhikari A."/>
            <person name="Zheng C.-J."/>
            <person name="Schuster L."/>
            <person name="Cowan T.M."/>
            <person name="Smanski M.J."/>
            <person name="Chevrette M.G."/>
            <person name="De Carvalho L.P.S."/>
            <person name="Shen B."/>
        </authorList>
    </citation>
    <scope>NUCLEOTIDE SEQUENCE [LARGE SCALE GENOMIC DNA]</scope>
    <source>
        <strain evidence="3 4">NPDC050545</strain>
    </source>
</reference>
<feature type="transmembrane region" description="Helical" evidence="2">
    <location>
        <begin position="146"/>
        <end position="168"/>
    </location>
</feature>
<sequence>MNPEDWRRGLADAWTSVATFVPKFLAFLVILLAGWLLAKLLRKGVGALLERVGFGGWVERGGVGRMLAASRYDASGLIAAIVYYAVLLVTLQISFSVFGPNPISALLTAIVAWLPKAAVAIIIVVVAAAVASAVKDIVSAALSRLSYGRTLAAIAYVFIVGLGVIAALNQIEVATTVTTPVLIAFLATIAGILVVGVGGGLVRPMQQRWEGWLTRAELEAKVVRTQAAVYDRDRREALSNARPDPDDNATQEIRHPAGHQSRPGQA</sequence>
<evidence type="ECO:0000256" key="1">
    <source>
        <dbReference type="SAM" id="MobiDB-lite"/>
    </source>
</evidence>
<feature type="transmembrane region" description="Helical" evidence="2">
    <location>
        <begin position="110"/>
        <end position="134"/>
    </location>
</feature>
<keyword evidence="2" id="KW-0472">Membrane</keyword>
<dbReference type="RefSeq" id="WP_397092309.1">
    <property type="nucleotide sequence ID" value="NZ_JBITGY010000026.1"/>
</dbReference>